<dbReference type="EMBL" id="JAATWM020000002">
    <property type="protein sequence ID" value="KAF9881533.1"/>
    <property type="molecule type" value="Genomic_DNA"/>
</dbReference>
<dbReference type="GO" id="GO:0046872">
    <property type="term" value="F:metal ion binding"/>
    <property type="evidence" value="ECO:0007669"/>
    <property type="project" value="UniProtKB-KW"/>
</dbReference>
<evidence type="ECO:0000313" key="6">
    <source>
        <dbReference type="EMBL" id="KAF9881533.1"/>
    </source>
</evidence>
<protein>
    <submittedName>
        <fullName evidence="6">C6 transcription factor</fullName>
    </submittedName>
</protein>
<dbReference type="OrthoDB" id="39175at2759"/>
<evidence type="ECO:0000313" key="7">
    <source>
        <dbReference type="Proteomes" id="UP000781932"/>
    </source>
</evidence>
<dbReference type="PANTHER" id="PTHR46910">
    <property type="entry name" value="TRANSCRIPTION FACTOR PDR1"/>
    <property type="match status" value="1"/>
</dbReference>
<accession>A0A9P6LPU3</accession>
<sequence>MQKHLDEKRKQYEQNILVALHRIGVLDNPSLSLFQALLSGVMYMLLSGKLERCWQLNAAASRICTALGGYSLITSFPTQSVESQEARYSVSLCYMFDKALASSMNRTTCLPEMDLNISELMPSNPSKPYTSLVHVYLQLAEIQNEIIFNSRRRKDPKDILETVQAMQQNMWKIKENIREFRNISLHSQDSYLRGEWMGADFAYHSVMTSIVRLHPYIAEDGGLHQQLLGYARTSLSCLHDMLAHGKTLDDMHNFSVSVSWLVLFYPLYPFFVLFTHAVSASSVEDFQLLSKVTTDLEGFAGQNSALMGPQHLESSKATSPRWTNPFPAVFEDGPGINWSAIGAHETATIPGFGTLDEHDLLAELYSAQPSIGWIDGGWPS</sequence>
<dbReference type="Proteomes" id="UP000781932">
    <property type="component" value="Unassembled WGS sequence"/>
</dbReference>
<proteinExistence type="predicted"/>
<evidence type="ECO:0000256" key="1">
    <source>
        <dbReference type="ARBA" id="ARBA00004123"/>
    </source>
</evidence>
<evidence type="ECO:0000256" key="5">
    <source>
        <dbReference type="SAM" id="Phobius"/>
    </source>
</evidence>
<reference evidence="6" key="1">
    <citation type="submission" date="2020-03" db="EMBL/GenBank/DDBJ databases">
        <authorList>
            <person name="He L."/>
        </authorList>
    </citation>
    <scope>NUCLEOTIDE SEQUENCE</scope>
    <source>
        <strain evidence="6">CkLH20</strain>
    </source>
</reference>
<dbReference type="InterPro" id="IPR050987">
    <property type="entry name" value="AtrR-like"/>
</dbReference>
<keyword evidence="5" id="KW-0472">Membrane</keyword>
<gene>
    <name evidence="6" type="ORF">CkaCkLH20_00679</name>
</gene>
<evidence type="ECO:0000256" key="4">
    <source>
        <dbReference type="ARBA" id="ARBA00023242"/>
    </source>
</evidence>
<dbReference type="PANTHER" id="PTHR46910:SF3">
    <property type="entry name" value="HALOTOLERANCE PROTEIN 9-RELATED"/>
    <property type="match status" value="1"/>
</dbReference>
<comment type="caution">
    <text evidence="6">The sequence shown here is derived from an EMBL/GenBank/DDBJ whole genome shotgun (WGS) entry which is preliminary data.</text>
</comment>
<keyword evidence="4" id="KW-0539">Nucleus</keyword>
<evidence type="ECO:0000256" key="3">
    <source>
        <dbReference type="ARBA" id="ARBA00023125"/>
    </source>
</evidence>
<feature type="transmembrane region" description="Helical" evidence="5">
    <location>
        <begin position="254"/>
        <end position="274"/>
    </location>
</feature>
<dbReference type="GO" id="GO:0005634">
    <property type="term" value="C:nucleus"/>
    <property type="evidence" value="ECO:0007669"/>
    <property type="project" value="UniProtKB-SubCell"/>
</dbReference>
<dbReference type="GO" id="GO:0003700">
    <property type="term" value="F:DNA-binding transcription factor activity"/>
    <property type="evidence" value="ECO:0007669"/>
    <property type="project" value="InterPro"/>
</dbReference>
<keyword evidence="2" id="KW-0479">Metal-binding</keyword>
<dbReference type="GeneID" id="62156473"/>
<dbReference type="CDD" id="cd12148">
    <property type="entry name" value="fungal_TF_MHR"/>
    <property type="match status" value="1"/>
</dbReference>
<organism evidence="6 7">
    <name type="scientific">Colletotrichum karsti</name>
    <dbReference type="NCBI Taxonomy" id="1095194"/>
    <lineage>
        <taxon>Eukaryota</taxon>
        <taxon>Fungi</taxon>
        <taxon>Dikarya</taxon>
        <taxon>Ascomycota</taxon>
        <taxon>Pezizomycotina</taxon>
        <taxon>Sordariomycetes</taxon>
        <taxon>Hypocreomycetidae</taxon>
        <taxon>Glomerellales</taxon>
        <taxon>Glomerellaceae</taxon>
        <taxon>Colletotrichum</taxon>
        <taxon>Colletotrichum boninense species complex</taxon>
    </lineage>
</organism>
<comment type="subcellular location">
    <subcellularLocation>
        <location evidence="1">Nucleus</location>
    </subcellularLocation>
</comment>
<dbReference type="AlphaFoldDB" id="A0A9P6LPU3"/>
<dbReference type="RefSeq" id="XP_038750994.1">
    <property type="nucleotide sequence ID" value="XM_038883399.1"/>
</dbReference>
<evidence type="ECO:0000256" key="2">
    <source>
        <dbReference type="ARBA" id="ARBA00022723"/>
    </source>
</evidence>
<name>A0A9P6LPU3_9PEZI</name>
<dbReference type="GO" id="GO:0003677">
    <property type="term" value="F:DNA binding"/>
    <property type="evidence" value="ECO:0007669"/>
    <property type="project" value="UniProtKB-KW"/>
</dbReference>
<reference evidence="6" key="2">
    <citation type="submission" date="2020-11" db="EMBL/GenBank/DDBJ databases">
        <title>Whole genome sequencing of Colletotrichum sp.</title>
        <authorList>
            <person name="Li H."/>
        </authorList>
    </citation>
    <scope>NUCLEOTIDE SEQUENCE</scope>
    <source>
        <strain evidence="6">CkLH20</strain>
    </source>
</reference>
<keyword evidence="5" id="KW-0812">Transmembrane</keyword>
<keyword evidence="3" id="KW-0238">DNA-binding</keyword>
<keyword evidence="5" id="KW-1133">Transmembrane helix</keyword>
<keyword evidence="7" id="KW-1185">Reference proteome</keyword>